<dbReference type="SUPFAM" id="SSF54713">
    <property type="entry name" value="Elongation factor Ts (EF-Ts), dimerisation domain"/>
    <property type="match status" value="2"/>
</dbReference>
<dbReference type="InterPro" id="IPR018101">
    <property type="entry name" value="Transl_elong_Ts_CS"/>
</dbReference>
<evidence type="ECO:0000256" key="1">
    <source>
        <dbReference type="ARBA" id="ARBA00004173"/>
    </source>
</evidence>
<proteinExistence type="inferred from homology"/>
<dbReference type="GO" id="GO:0070013">
    <property type="term" value="C:intracellular organelle lumen"/>
    <property type="evidence" value="ECO:0007669"/>
    <property type="project" value="UniProtKB-ARBA"/>
</dbReference>
<evidence type="ECO:0000256" key="6">
    <source>
        <dbReference type="HAMAP-Rule" id="MF_03135"/>
    </source>
</evidence>
<comment type="subcellular location">
    <subcellularLocation>
        <location evidence="1 6">Mitochondrion</location>
    </subcellularLocation>
</comment>
<sequence>MAALSGALRAKLQLWQQAGLFHSGVRLLAANKDLLVKLRKKTGYSFMNCKKALEKFSNDLKQAETWLHQQAQKEGWNKASKLQGRKTAEGLVGLLQEGNTAVMVEVNCETDFVARNVKFQQLVQQVALGALRQCQRDDQSLSSFMKGFMGSEELLQMKTEESLLKDQVAVAIGKLGENMALKRAAWVMAPSDIFIGSYVHGALPVALPSLANMSFGKYGALVICQADRNFKGNLSELGRRMGQHVVGMSPLSLGSIEDESSGDMETRMLSQPYLLEPSVTVGQYIQPRGIHVLDFVRFECGEETEAAEAS</sequence>
<dbReference type="FunFam" id="3.30.479.20:FF:000008">
    <property type="entry name" value="Elongation factor Ts, mitochondrial"/>
    <property type="match status" value="1"/>
</dbReference>
<dbReference type="InterPro" id="IPR001816">
    <property type="entry name" value="Transl_elong_EFTs/EF1B"/>
</dbReference>
<protein>
    <recommendedName>
        <fullName evidence="6">Elongation factor Ts, mitochondrial</fullName>
        <shortName evidence="6">EF-Ts</shortName>
        <shortName evidence="6">EF-TsMt</shortName>
    </recommendedName>
</protein>
<dbReference type="CDD" id="cd14275">
    <property type="entry name" value="UBA_EF-Ts"/>
    <property type="match status" value="1"/>
</dbReference>
<evidence type="ECO:0000313" key="9">
    <source>
        <dbReference type="EMBL" id="CAH2224528.1"/>
    </source>
</evidence>
<dbReference type="PROSITE" id="PS01127">
    <property type="entry name" value="EF_TS_2"/>
    <property type="match status" value="1"/>
</dbReference>
<keyword evidence="5 6" id="KW-0496">Mitochondrion</keyword>
<comment type="function">
    <text evidence="6 7">Associates with the EF-Tu.GDP complex and induces the exchange of GDP to GTP. It remains bound to the aminoacyl-tRNA.EF-Tu.GTP complex up to the GTP hydrolysis stage on the ribosome.</text>
</comment>
<dbReference type="EMBL" id="OW240912">
    <property type="protein sequence ID" value="CAH2224528.1"/>
    <property type="molecule type" value="Genomic_DNA"/>
</dbReference>
<dbReference type="InterPro" id="IPR009060">
    <property type="entry name" value="UBA-like_sf"/>
</dbReference>
<feature type="domain" description="Translation elongation factor EFTs/EF1B dimerisation" evidence="8">
    <location>
        <begin position="101"/>
        <end position="253"/>
    </location>
</feature>
<keyword evidence="4 6" id="KW-0648">Protein biosynthesis</keyword>
<dbReference type="InterPro" id="IPR014039">
    <property type="entry name" value="Transl_elong_EFTs/EF1B_dimer"/>
</dbReference>
<dbReference type="NCBIfam" id="TIGR00116">
    <property type="entry name" value="tsf"/>
    <property type="match status" value="1"/>
</dbReference>
<evidence type="ECO:0000256" key="5">
    <source>
        <dbReference type="ARBA" id="ARBA00023128"/>
    </source>
</evidence>
<name>A0AAD1VPN5_PELCU</name>
<dbReference type="InterPro" id="IPR036402">
    <property type="entry name" value="EF-Ts_dimer_sf"/>
</dbReference>
<dbReference type="Pfam" id="PF00889">
    <property type="entry name" value="EF_TS"/>
    <property type="match status" value="1"/>
</dbReference>
<evidence type="ECO:0000256" key="4">
    <source>
        <dbReference type="ARBA" id="ARBA00022917"/>
    </source>
</evidence>
<dbReference type="PANTHER" id="PTHR11741">
    <property type="entry name" value="ELONGATION FACTOR TS"/>
    <property type="match status" value="1"/>
</dbReference>
<dbReference type="Gene3D" id="3.30.479.20">
    <property type="entry name" value="Elongation factor Ts, dimerisation domain"/>
    <property type="match status" value="2"/>
</dbReference>
<accession>A0AAD1VPN5</accession>
<dbReference type="Pfam" id="PF25025">
    <property type="entry name" value="EF-Ts_N"/>
    <property type="match status" value="1"/>
</dbReference>
<dbReference type="GO" id="GO:0003746">
    <property type="term" value="F:translation elongation factor activity"/>
    <property type="evidence" value="ECO:0007669"/>
    <property type="project" value="UniProtKB-UniRule"/>
</dbReference>
<keyword evidence="10" id="KW-1185">Reference proteome</keyword>
<dbReference type="FunFam" id="1.10.8.10:FF:000031">
    <property type="entry name" value="Elongation factor Ts, mitochondrial"/>
    <property type="match status" value="1"/>
</dbReference>
<dbReference type="Proteomes" id="UP001295444">
    <property type="component" value="Chromosome 01"/>
</dbReference>
<dbReference type="PROSITE" id="PS01126">
    <property type="entry name" value="EF_TS_1"/>
    <property type="match status" value="1"/>
</dbReference>
<evidence type="ECO:0000256" key="2">
    <source>
        <dbReference type="ARBA" id="ARBA00005532"/>
    </source>
</evidence>
<keyword evidence="3 6" id="KW-0251">Elongation factor</keyword>
<organism evidence="9 10">
    <name type="scientific">Pelobates cultripes</name>
    <name type="common">Western spadefoot toad</name>
    <dbReference type="NCBI Taxonomy" id="61616"/>
    <lineage>
        <taxon>Eukaryota</taxon>
        <taxon>Metazoa</taxon>
        <taxon>Chordata</taxon>
        <taxon>Craniata</taxon>
        <taxon>Vertebrata</taxon>
        <taxon>Euteleostomi</taxon>
        <taxon>Amphibia</taxon>
        <taxon>Batrachia</taxon>
        <taxon>Anura</taxon>
        <taxon>Pelobatoidea</taxon>
        <taxon>Pelobatidae</taxon>
        <taxon>Pelobates</taxon>
    </lineage>
</organism>
<reference evidence="9" key="1">
    <citation type="submission" date="2022-03" db="EMBL/GenBank/DDBJ databases">
        <authorList>
            <person name="Alioto T."/>
            <person name="Alioto T."/>
            <person name="Gomez Garrido J."/>
        </authorList>
    </citation>
    <scope>NUCLEOTIDE SEQUENCE</scope>
</reference>
<dbReference type="AlphaFoldDB" id="A0AAD1VPN5"/>
<evidence type="ECO:0000313" key="10">
    <source>
        <dbReference type="Proteomes" id="UP001295444"/>
    </source>
</evidence>
<dbReference type="GO" id="GO:0070125">
    <property type="term" value="P:mitochondrial translational elongation"/>
    <property type="evidence" value="ECO:0007669"/>
    <property type="project" value="TreeGrafter"/>
</dbReference>
<comment type="similarity">
    <text evidence="2 6 7">Belongs to the EF-Ts family.</text>
</comment>
<dbReference type="Gene3D" id="1.10.8.10">
    <property type="entry name" value="DNA helicase RuvA subunit, C-terminal domain"/>
    <property type="match status" value="1"/>
</dbReference>
<evidence type="ECO:0000259" key="8">
    <source>
        <dbReference type="Pfam" id="PF00889"/>
    </source>
</evidence>
<dbReference type="GO" id="GO:0005739">
    <property type="term" value="C:mitochondrion"/>
    <property type="evidence" value="ECO:0007669"/>
    <property type="project" value="UniProtKB-SubCell"/>
</dbReference>
<dbReference type="FunFam" id="3.30.479.20:FF:000007">
    <property type="entry name" value="Elongation factor Ts, mitochondrial"/>
    <property type="match status" value="1"/>
</dbReference>
<evidence type="ECO:0000256" key="7">
    <source>
        <dbReference type="RuleBase" id="RU000642"/>
    </source>
</evidence>
<dbReference type="HAMAP" id="MF_00050">
    <property type="entry name" value="EF_Ts"/>
    <property type="match status" value="1"/>
</dbReference>
<dbReference type="SUPFAM" id="SSF46934">
    <property type="entry name" value="UBA-like"/>
    <property type="match status" value="1"/>
</dbReference>
<evidence type="ECO:0000256" key="3">
    <source>
        <dbReference type="ARBA" id="ARBA00022768"/>
    </source>
</evidence>
<gene>
    <name evidence="6" type="primary">TSFM</name>
    <name evidence="9" type="ORF">PECUL_23A038594</name>
</gene>
<dbReference type="PANTHER" id="PTHR11741:SF0">
    <property type="entry name" value="ELONGATION FACTOR TS, MITOCHONDRIAL"/>
    <property type="match status" value="1"/>
</dbReference>